<evidence type="ECO:0000313" key="11">
    <source>
        <dbReference type="Proteomes" id="UP000031443"/>
    </source>
</evidence>
<protein>
    <submittedName>
        <fullName evidence="10">NACHT, LRR and PYD domains-containing protein 1</fullName>
    </submittedName>
</protein>
<dbReference type="STRING" id="8469.M7AYU5"/>
<dbReference type="PROSITE" id="PS50209">
    <property type="entry name" value="CARD"/>
    <property type="match status" value="1"/>
</dbReference>
<dbReference type="EMBL" id="KB596324">
    <property type="protein sequence ID" value="EMP24963.1"/>
    <property type="molecule type" value="Genomic_DNA"/>
</dbReference>
<dbReference type="PANTHER" id="PTHR46985:SF2">
    <property type="entry name" value="APOPTOSIS-ASSOCIATED SPECK-LIKE PROTEIN CONTAINING A CARD"/>
    <property type="match status" value="1"/>
</dbReference>
<evidence type="ECO:0000256" key="5">
    <source>
        <dbReference type="ARBA" id="ARBA00023198"/>
    </source>
</evidence>
<evidence type="ECO:0000259" key="9">
    <source>
        <dbReference type="PROSITE" id="PS51830"/>
    </source>
</evidence>
<feature type="compositionally biased region" description="Basic and acidic residues" evidence="7">
    <location>
        <begin position="105"/>
        <end position="139"/>
    </location>
</feature>
<evidence type="ECO:0000256" key="6">
    <source>
        <dbReference type="ARBA" id="ARBA00023233"/>
    </source>
</evidence>
<feature type="domain" description="FIIND" evidence="9">
    <location>
        <begin position="100"/>
        <end position="471"/>
    </location>
</feature>
<dbReference type="InterPro" id="IPR001315">
    <property type="entry name" value="CARD"/>
</dbReference>
<evidence type="ECO:0000256" key="7">
    <source>
        <dbReference type="SAM" id="MobiDB-lite"/>
    </source>
</evidence>
<dbReference type="SUPFAM" id="SSF47986">
    <property type="entry name" value="DEATH domain"/>
    <property type="match status" value="2"/>
</dbReference>
<keyword evidence="3" id="KW-0399">Innate immunity</keyword>
<dbReference type="SMART" id="SM01289">
    <property type="entry name" value="PYRIN"/>
    <property type="match status" value="1"/>
</dbReference>
<dbReference type="PROSITE" id="PS51830">
    <property type="entry name" value="FIIND"/>
    <property type="match status" value="1"/>
</dbReference>
<keyword evidence="2" id="KW-0963">Cytoplasm</keyword>
<gene>
    <name evidence="10" type="ORF">UY3_17969</name>
</gene>
<dbReference type="SUPFAM" id="SSF47240">
    <property type="entry name" value="Ferritin-like"/>
    <property type="match status" value="1"/>
</dbReference>
<evidence type="ECO:0000256" key="2">
    <source>
        <dbReference type="ARBA" id="ARBA00022490"/>
    </source>
</evidence>
<feature type="domain" description="CARD" evidence="8">
    <location>
        <begin position="470"/>
        <end position="558"/>
    </location>
</feature>
<dbReference type="InterPro" id="IPR012347">
    <property type="entry name" value="Ferritin-like"/>
</dbReference>
<dbReference type="CDD" id="cd08330">
    <property type="entry name" value="CARD_ASC_NALP1"/>
    <property type="match status" value="1"/>
</dbReference>
<sequence>MEAPGRSDLLRKLKALGKEELEGFKDKLSEVLLERGSEPIPVTPADPAALTDLLLRHCRGDSKAVLKVLEDVEARLRKGPKSHFTHSGDEIPPGEGGTLASGKQSRKEDPTGDSWGTDKCKLCPREEEPPEEIHPETVRGTDGNQETYRYGFWDQHLSVWSTPKWMIAGPLFSIQAEPAGAVAAIHLPHFLCLRGADTSRMQIAHFIEEGMTLEKPMQVRPFHAVLENPSFSLYGVVWGNRSKPPILIHSIVLLYWALKMAKTTLHLYIIPNDHSRFKYNLIGSETESQAWWNFCMDCEAAAILMENLELYVGYVYLFMSYYFDSHEVASRPTAQFLKKQSHEQGEHAEKFLKCQNNQLCFKPSRSQSRAVDDYEKKCPSRLVSTSLQTHKPLTFDSHYVVSSQSNIEVTPKELEFCNIQAECLQSFMEIYTKDIQGGLEFSLVEKINKGPIWEAHVRPEDVTLSVSSAQTQTDEHFVSQHREQLIQRVMAVDSILDSLYGPVLDLEQIQSIRAEGSSVEKMRKLYELVPKWDKDCKDRLYQALKEKHRPLVEELEGI</sequence>
<dbReference type="Pfam" id="PF00619">
    <property type="entry name" value="CARD"/>
    <property type="match status" value="1"/>
</dbReference>
<dbReference type="InterPro" id="IPR033516">
    <property type="entry name" value="CARD8/ASC/NALP1_CARD"/>
</dbReference>
<dbReference type="InterPro" id="IPR004020">
    <property type="entry name" value="DAPIN"/>
</dbReference>
<accession>M7AYU5</accession>
<dbReference type="Gene3D" id="1.20.1260.10">
    <property type="match status" value="1"/>
</dbReference>
<reference evidence="11" key="1">
    <citation type="journal article" date="2013" name="Nat. Genet.">
        <title>The draft genomes of soft-shell turtle and green sea turtle yield insights into the development and evolution of the turtle-specific body plan.</title>
        <authorList>
            <person name="Wang Z."/>
            <person name="Pascual-Anaya J."/>
            <person name="Zadissa A."/>
            <person name="Li W."/>
            <person name="Niimura Y."/>
            <person name="Huang Z."/>
            <person name="Li C."/>
            <person name="White S."/>
            <person name="Xiong Z."/>
            <person name="Fang D."/>
            <person name="Wang B."/>
            <person name="Ming Y."/>
            <person name="Chen Y."/>
            <person name="Zheng Y."/>
            <person name="Kuraku S."/>
            <person name="Pignatelli M."/>
            <person name="Herrero J."/>
            <person name="Beal K."/>
            <person name="Nozawa M."/>
            <person name="Li Q."/>
            <person name="Wang J."/>
            <person name="Zhang H."/>
            <person name="Yu L."/>
            <person name="Shigenobu S."/>
            <person name="Wang J."/>
            <person name="Liu J."/>
            <person name="Flicek P."/>
            <person name="Searle S."/>
            <person name="Wang J."/>
            <person name="Kuratani S."/>
            <person name="Yin Y."/>
            <person name="Aken B."/>
            <person name="Zhang G."/>
            <person name="Irie N."/>
        </authorList>
    </citation>
    <scope>NUCLEOTIDE SEQUENCE [LARGE SCALE GENOMIC DNA]</scope>
</reference>
<dbReference type="InterPro" id="IPR009078">
    <property type="entry name" value="Ferritin-like_SF"/>
</dbReference>
<dbReference type="Gene3D" id="1.10.533.10">
    <property type="entry name" value="Death Domain, Fas"/>
    <property type="match status" value="2"/>
</dbReference>
<dbReference type="Pfam" id="PF02758">
    <property type="entry name" value="PYRIN"/>
    <property type="match status" value="1"/>
</dbReference>
<dbReference type="PANTHER" id="PTHR46985">
    <property type="entry name" value="NACHT, LRR AND PYD DOMAINS-CONTAINING PROTEIN 1"/>
    <property type="match status" value="1"/>
</dbReference>
<feature type="region of interest" description="Disordered" evidence="7">
    <location>
        <begin position="79"/>
        <end position="141"/>
    </location>
</feature>
<dbReference type="Pfam" id="PF13553">
    <property type="entry name" value="FIIND"/>
    <property type="match status" value="1"/>
</dbReference>
<dbReference type="GO" id="GO:0042981">
    <property type="term" value="P:regulation of apoptotic process"/>
    <property type="evidence" value="ECO:0007669"/>
    <property type="project" value="InterPro"/>
</dbReference>
<keyword evidence="5" id="KW-0395">Inflammatory response</keyword>
<comment type="subcellular location">
    <subcellularLocation>
        <location evidence="1">Inflammasome</location>
    </subcellularLocation>
</comment>
<dbReference type="InterPro" id="IPR051249">
    <property type="entry name" value="NLRP_Inflammasome"/>
</dbReference>
<keyword evidence="6" id="KW-1271">Inflammasome</keyword>
<name>M7AYU5_CHEMY</name>
<keyword evidence="11" id="KW-1185">Reference proteome</keyword>
<dbReference type="FunFam" id="1.10.533.10:FF:000013">
    <property type="entry name" value="Apoptosis-associated speck-like protein containing a CARD"/>
    <property type="match status" value="1"/>
</dbReference>
<evidence type="ECO:0000256" key="4">
    <source>
        <dbReference type="ARBA" id="ARBA00022859"/>
    </source>
</evidence>
<dbReference type="Proteomes" id="UP000031443">
    <property type="component" value="Unassembled WGS sequence"/>
</dbReference>
<organism evidence="10 11">
    <name type="scientific">Chelonia mydas</name>
    <name type="common">Green sea-turtle</name>
    <name type="synonym">Chelonia agassizi</name>
    <dbReference type="NCBI Taxonomy" id="8469"/>
    <lineage>
        <taxon>Eukaryota</taxon>
        <taxon>Metazoa</taxon>
        <taxon>Chordata</taxon>
        <taxon>Craniata</taxon>
        <taxon>Vertebrata</taxon>
        <taxon>Euteleostomi</taxon>
        <taxon>Archelosauria</taxon>
        <taxon>Testudinata</taxon>
        <taxon>Testudines</taxon>
        <taxon>Cryptodira</taxon>
        <taxon>Durocryptodira</taxon>
        <taxon>Americhelydia</taxon>
        <taxon>Chelonioidea</taxon>
        <taxon>Cheloniidae</taxon>
        <taxon>Chelonia</taxon>
    </lineage>
</organism>
<dbReference type="Pfam" id="PF23679">
    <property type="entry name" value="UPA-FIIND"/>
    <property type="match status" value="1"/>
</dbReference>
<dbReference type="AlphaFoldDB" id="M7AYU5"/>
<evidence type="ECO:0000259" key="8">
    <source>
        <dbReference type="PROSITE" id="PS50209"/>
    </source>
</evidence>
<dbReference type="InterPro" id="IPR011029">
    <property type="entry name" value="DEATH-like_dom_sf"/>
</dbReference>
<evidence type="ECO:0000256" key="1">
    <source>
        <dbReference type="ARBA" id="ARBA00004110"/>
    </source>
</evidence>
<dbReference type="GO" id="GO:0006954">
    <property type="term" value="P:inflammatory response"/>
    <property type="evidence" value="ECO:0007669"/>
    <property type="project" value="UniProtKB-KW"/>
</dbReference>
<evidence type="ECO:0000313" key="10">
    <source>
        <dbReference type="EMBL" id="EMP24963.1"/>
    </source>
</evidence>
<dbReference type="GO" id="GO:0061702">
    <property type="term" value="C:canonical inflammasome complex"/>
    <property type="evidence" value="ECO:0007669"/>
    <property type="project" value="UniProtKB-SubCell"/>
</dbReference>
<keyword evidence="4" id="KW-0391">Immunity</keyword>
<evidence type="ECO:0000256" key="3">
    <source>
        <dbReference type="ARBA" id="ARBA00022588"/>
    </source>
</evidence>
<dbReference type="InterPro" id="IPR025307">
    <property type="entry name" value="FIIND_dom"/>
</dbReference>
<dbReference type="eggNOG" id="ENOG502S4A4">
    <property type="taxonomic scope" value="Eukaryota"/>
</dbReference>
<proteinExistence type="predicted"/>
<dbReference type="GO" id="GO:0045087">
    <property type="term" value="P:innate immune response"/>
    <property type="evidence" value="ECO:0007669"/>
    <property type="project" value="UniProtKB-KW"/>
</dbReference>